<reference evidence="2" key="1">
    <citation type="journal article" date="2019" name="Int. J. Syst. Evol. Microbiol.">
        <title>The Global Catalogue of Microorganisms (GCM) 10K type strain sequencing project: providing services to taxonomists for standard genome sequencing and annotation.</title>
        <authorList>
            <consortium name="The Broad Institute Genomics Platform"/>
            <consortium name="The Broad Institute Genome Sequencing Center for Infectious Disease"/>
            <person name="Wu L."/>
            <person name="Ma J."/>
        </authorList>
    </citation>
    <scope>NUCLEOTIDE SEQUENCE [LARGE SCALE GENOMIC DNA]</scope>
    <source>
        <strain evidence="2">KCTC 32255</strain>
    </source>
</reference>
<protein>
    <submittedName>
        <fullName evidence="1">Uncharacterized protein</fullName>
    </submittedName>
</protein>
<evidence type="ECO:0000313" key="2">
    <source>
        <dbReference type="Proteomes" id="UP001596337"/>
    </source>
</evidence>
<dbReference type="EMBL" id="JBHSXX010000001">
    <property type="protein sequence ID" value="MFC6870928.1"/>
    <property type="molecule type" value="Genomic_DNA"/>
</dbReference>
<proteinExistence type="predicted"/>
<dbReference type="Proteomes" id="UP001596337">
    <property type="component" value="Unassembled WGS sequence"/>
</dbReference>
<name>A0ABW2C6Z0_9PSEU</name>
<dbReference type="RefSeq" id="WP_345401568.1">
    <property type="nucleotide sequence ID" value="NZ_BAABLA010000106.1"/>
</dbReference>
<organism evidence="1 2">
    <name type="scientific">Haloechinothrix salitolerans</name>
    <dbReference type="NCBI Taxonomy" id="926830"/>
    <lineage>
        <taxon>Bacteria</taxon>
        <taxon>Bacillati</taxon>
        <taxon>Actinomycetota</taxon>
        <taxon>Actinomycetes</taxon>
        <taxon>Pseudonocardiales</taxon>
        <taxon>Pseudonocardiaceae</taxon>
        <taxon>Haloechinothrix</taxon>
    </lineage>
</organism>
<accession>A0ABW2C6Z0</accession>
<keyword evidence="2" id="KW-1185">Reference proteome</keyword>
<comment type="caution">
    <text evidence="1">The sequence shown here is derived from an EMBL/GenBank/DDBJ whole genome shotgun (WGS) entry which is preliminary data.</text>
</comment>
<evidence type="ECO:0000313" key="1">
    <source>
        <dbReference type="EMBL" id="MFC6870928.1"/>
    </source>
</evidence>
<gene>
    <name evidence="1" type="ORF">ACFQGD_27760</name>
</gene>
<sequence length="178" mass="19754">MYTTRTLDQLRAAVARLAAAARAYTWLSDRRSNDAEHYAARCLADAAHTTSVTFDALDGALCGGACLSRPWTACRPDDWCHHDPPALREKTVLVCECGALLTDDGDIATTRAVPHRLSYAEARRYFYTETGLTAPSLDEQQAAFRFAMHGTDGHRHVLYDATRLAAWCDAWRALNHVN</sequence>